<dbReference type="Pfam" id="PF25917">
    <property type="entry name" value="BSH_RND"/>
    <property type="match status" value="1"/>
</dbReference>
<evidence type="ECO:0000256" key="1">
    <source>
        <dbReference type="ARBA" id="ARBA00004167"/>
    </source>
</evidence>
<dbReference type="SUPFAM" id="SSF111369">
    <property type="entry name" value="HlyD-like secretion proteins"/>
    <property type="match status" value="1"/>
</dbReference>
<feature type="domain" description="Multidrug resistance protein MdtA-like barrel-sandwich hybrid" evidence="8">
    <location>
        <begin position="90"/>
        <end position="371"/>
    </location>
</feature>
<dbReference type="Proteomes" id="UP000238634">
    <property type="component" value="Unassembled WGS sequence"/>
</dbReference>
<dbReference type="Gene3D" id="2.40.50.100">
    <property type="match status" value="1"/>
</dbReference>
<evidence type="ECO:0000256" key="5">
    <source>
        <dbReference type="ARBA" id="ARBA00023136"/>
    </source>
</evidence>
<dbReference type="InterPro" id="IPR058982">
    <property type="entry name" value="Beta-barrel_AprE"/>
</dbReference>
<keyword evidence="3 7" id="KW-0812">Transmembrane</keyword>
<sequence length="508" mass="55909">MTTANEQPTDNAPSLPIDAARATLPAPKLPLKSPQFEHPLMLQQTSVWSRAILWGLMATATIAVLWANFSKIEEAIPVQGKLEPQGAVKDVQVPVSGVVKAVYVQDGQRVKKGDRLLSLDQTSPQAQLNSLAQVRIALLQENQFYEAQMQGKTVALSGLKIQPQFLSLTKSRAAIVAENDLFRTQLDGLPQESLTSGQQERLQSNQAELNSRAIAAGLDTEQLRRQFSQTQVKLRGLRKTLALNQKILTDMKPVAESGAISQVQYLKQQQEVTTSQSEVDQLIEEQARLEAAIAQSQVKVQNTLQVDRKDNTAQLAHNDQKIAEIDSQLTKAIVENNKKISEIDSQITQSQQTLKYSQLNAPVSGTVFELKAHASGFVASPAEPILKIVPDDSLIAKVSITNHDIGFVKAGMAVDVRIDSFPFNEFGDVKGTIVWIGSDVLPPTQIQPSYTFPAKIRLERQSLIADGREVRLQSGMSLSANVKIRNRTIMSIFTDQFTKTAESMKSVR</sequence>
<accession>A0A2T1D5P4</accession>
<dbReference type="STRING" id="1920490.GCA_001895925_00430"/>
<reference evidence="10 11" key="2">
    <citation type="submission" date="2018-03" db="EMBL/GenBank/DDBJ databases">
        <title>The ancient ancestry and fast evolution of plastids.</title>
        <authorList>
            <person name="Moore K.R."/>
            <person name="Magnabosco C."/>
            <person name="Momper L."/>
            <person name="Gold D.A."/>
            <person name="Bosak T."/>
            <person name="Fournier G.P."/>
        </authorList>
    </citation>
    <scope>NUCLEOTIDE SEQUENCE [LARGE SCALE GENOMIC DNA]</scope>
    <source>
        <strain evidence="10 11">ULC007</strain>
    </source>
</reference>
<evidence type="ECO:0000256" key="4">
    <source>
        <dbReference type="ARBA" id="ARBA00022989"/>
    </source>
</evidence>
<evidence type="ECO:0000256" key="6">
    <source>
        <dbReference type="SAM" id="Coils"/>
    </source>
</evidence>
<feature type="transmembrane region" description="Helical" evidence="7">
    <location>
        <begin position="51"/>
        <end position="69"/>
    </location>
</feature>
<name>A0A2T1D5P4_9CYAN</name>
<reference evidence="10 11" key="1">
    <citation type="submission" date="2018-02" db="EMBL/GenBank/DDBJ databases">
        <authorList>
            <person name="Cohen D.B."/>
            <person name="Kent A.D."/>
        </authorList>
    </citation>
    <scope>NUCLEOTIDE SEQUENCE [LARGE SCALE GENOMIC DNA]</scope>
    <source>
        <strain evidence="10 11">ULC007</strain>
    </source>
</reference>
<dbReference type="PRINTS" id="PR01490">
    <property type="entry name" value="RTXTOXIND"/>
</dbReference>
<evidence type="ECO:0000256" key="7">
    <source>
        <dbReference type="SAM" id="Phobius"/>
    </source>
</evidence>
<evidence type="ECO:0000256" key="2">
    <source>
        <dbReference type="ARBA" id="ARBA00009477"/>
    </source>
</evidence>
<keyword evidence="11" id="KW-1185">Reference proteome</keyword>
<dbReference type="EMBL" id="PVWG01000053">
    <property type="protein sequence ID" value="PSB15777.1"/>
    <property type="molecule type" value="Genomic_DNA"/>
</dbReference>
<keyword evidence="6" id="KW-0175">Coiled coil</keyword>
<dbReference type="OrthoDB" id="553569at2"/>
<proteinExistence type="inferred from homology"/>
<organism evidence="10 11">
    <name type="scientific">Phormidesmis priestleyi ULC007</name>
    <dbReference type="NCBI Taxonomy" id="1920490"/>
    <lineage>
        <taxon>Bacteria</taxon>
        <taxon>Bacillati</taxon>
        <taxon>Cyanobacteriota</taxon>
        <taxon>Cyanophyceae</taxon>
        <taxon>Leptolyngbyales</taxon>
        <taxon>Leptolyngbyaceae</taxon>
        <taxon>Phormidesmis</taxon>
    </lineage>
</organism>
<dbReference type="InterPro" id="IPR058625">
    <property type="entry name" value="MdtA-like_BSH"/>
</dbReference>
<evidence type="ECO:0000259" key="8">
    <source>
        <dbReference type="Pfam" id="PF25917"/>
    </source>
</evidence>
<dbReference type="AlphaFoldDB" id="A0A2T1D5P4"/>
<dbReference type="Pfam" id="PF26002">
    <property type="entry name" value="Beta-barrel_AprE"/>
    <property type="match status" value="1"/>
</dbReference>
<evidence type="ECO:0000313" key="11">
    <source>
        <dbReference type="Proteomes" id="UP000238634"/>
    </source>
</evidence>
<evidence type="ECO:0000313" key="10">
    <source>
        <dbReference type="EMBL" id="PSB15777.1"/>
    </source>
</evidence>
<protein>
    <submittedName>
        <fullName evidence="10">Hemolysin D</fullName>
    </submittedName>
</protein>
<feature type="coiled-coil region" evidence="6">
    <location>
        <begin position="272"/>
        <end position="299"/>
    </location>
</feature>
<dbReference type="Gene3D" id="2.40.30.170">
    <property type="match status" value="1"/>
</dbReference>
<evidence type="ECO:0000256" key="3">
    <source>
        <dbReference type="ARBA" id="ARBA00022692"/>
    </source>
</evidence>
<comment type="similarity">
    <text evidence="2">Belongs to the membrane fusion protein (MFP) (TC 8.A.1) family.</text>
</comment>
<gene>
    <name evidence="10" type="ORF">C7B65_23460</name>
</gene>
<comment type="caution">
    <text evidence="10">The sequence shown here is derived from an EMBL/GenBank/DDBJ whole genome shotgun (WGS) entry which is preliminary data.</text>
</comment>
<dbReference type="RefSeq" id="WP_073072784.1">
    <property type="nucleotide sequence ID" value="NZ_MPPI01000019.1"/>
</dbReference>
<comment type="subcellular location">
    <subcellularLocation>
        <location evidence="1">Membrane</location>
        <topology evidence="1">Single-pass membrane protein</topology>
    </subcellularLocation>
</comment>
<evidence type="ECO:0000259" key="9">
    <source>
        <dbReference type="Pfam" id="PF26002"/>
    </source>
</evidence>
<dbReference type="PANTHER" id="PTHR30386">
    <property type="entry name" value="MEMBRANE FUSION SUBUNIT OF EMRAB-TOLC MULTIDRUG EFFLUX PUMP"/>
    <property type="match status" value="1"/>
</dbReference>
<feature type="domain" description="AprE-like beta-barrel" evidence="9">
    <location>
        <begin position="394"/>
        <end position="484"/>
    </location>
</feature>
<keyword evidence="4 7" id="KW-1133">Transmembrane helix</keyword>
<dbReference type="PANTHER" id="PTHR30386:SF26">
    <property type="entry name" value="TRANSPORT PROTEIN COMB"/>
    <property type="match status" value="1"/>
</dbReference>
<dbReference type="InterPro" id="IPR050739">
    <property type="entry name" value="MFP"/>
</dbReference>
<keyword evidence="5 7" id="KW-0472">Membrane</keyword>
<dbReference type="GO" id="GO:0016020">
    <property type="term" value="C:membrane"/>
    <property type="evidence" value="ECO:0007669"/>
    <property type="project" value="UniProtKB-SubCell"/>
</dbReference>